<proteinExistence type="predicted"/>
<evidence type="ECO:0000313" key="2">
    <source>
        <dbReference type="EMBL" id="MBX27749.1"/>
    </source>
</evidence>
<protein>
    <submittedName>
        <fullName evidence="2">Uncharacterized protein</fullName>
    </submittedName>
</protein>
<keyword evidence="1" id="KW-1133">Transmembrane helix</keyword>
<organism evidence="2">
    <name type="scientific">Rhizophora mucronata</name>
    <name type="common">Asiatic mangrove</name>
    <dbReference type="NCBI Taxonomy" id="61149"/>
    <lineage>
        <taxon>Eukaryota</taxon>
        <taxon>Viridiplantae</taxon>
        <taxon>Streptophyta</taxon>
        <taxon>Embryophyta</taxon>
        <taxon>Tracheophyta</taxon>
        <taxon>Spermatophyta</taxon>
        <taxon>Magnoliopsida</taxon>
        <taxon>eudicotyledons</taxon>
        <taxon>Gunneridae</taxon>
        <taxon>Pentapetalae</taxon>
        <taxon>rosids</taxon>
        <taxon>fabids</taxon>
        <taxon>Malpighiales</taxon>
        <taxon>Rhizophoraceae</taxon>
        <taxon>Rhizophora</taxon>
    </lineage>
</organism>
<name>A0A2P2MC14_RHIMU</name>
<feature type="transmembrane region" description="Helical" evidence="1">
    <location>
        <begin position="76"/>
        <end position="94"/>
    </location>
</feature>
<keyword evidence="1" id="KW-0472">Membrane</keyword>
<accession>A0A2P2MC14</accession>
<reference evidence="2" key="1">
    <citation type="submission" date="2018-02" db="EMBL/GenBank/DDBJ databases">
        <title>Rhizophora mucronata_Transcriptome.</title>
        <authorList>
            <person name="Meera S.P."/>
            <person name="Sreeshan A."/>
            <person name="Augustine A."/>
        </authorList>
    </citation>
    <scope>NUCLEOTIDE SEQUENCE</scope>
    <source>
        <tissue evidence="2">Leaf</tissue>
    </source>
</reference>
<keyword evidence="1" id="KW-0812">Transmembrane</keyword>
<evidence type="ECO:0000256" key="1">
    <source>
        <dbReference type="SAM" id="Phobius"/>
    </source>
</evidence>
<dbReference type="AlphaFoldDB" id="A0A2P2MC14"/>
<dbReference type="EMBL" id="GGEC01047265">
    <property type="protein sequence ID" value="MBX27749.1"/>
    <property type="molecule type" value="Transcribed_RNA"/>
</dbReference>
<sequence length="108" mass="12070">MAAAFSVVQSTFFYRTSHFLAGNGRRRRRKDGLVHFTLSSPFFSSSAYPLPSNRNWRQPAVSLLELGGVKISKEGFFLACSFFFLLLVLVSPVFHNSVSLELGSIFVC</sequence>